<evidence type="ECO:0000313" key="4">
    <source>
        <dbReference type="EMBL" id="SHI05388.1"/>
    </source>
</evidence>
<name>A0A1M5Y0R2_9CLOT</name>
<dbReference type="Gene3D" id="1.10.510.10">
    <property type="entry name" value="Transferase(Phosphotransferase) domain 1"/>
    <property type="match status" value="1"/>
</dbReference>
<sequence length="533" mass="60528">MNKNSVSRFKEIARTLASYGFGYIVDNTLKKEKNNPANLRKAFEELGPTFIKIGQILSTRPDILSEKYIIELSKLQDSAIEEPFENIREILFQQFGKDINEIFLDFNKKPIASASISQVHKAKLKNGEEVIVKIQRPGIAEKMRLDISILYKLIKLTKTKFSDFLIEPLDALDELLYATEMELNFENEVKNIDQFKHFNKNVSFLSVPNIYYKYCTEKIITMEMVHGIKINNINLLKKNNYDLNDIGKKLTLSYFKQIFDDGYFHCDPHPGNILISDNKIYYIDFGLVGTLSDSLKSSLNEMVIAIAYQDISKLVSILISIGISKSHVNRNKLYEDVDYLLVSYLSTSLSNIKISRLLDDIFSVAKDNNIKLPREFTLLMRGLVILEGVVVKLSPDLKIMDIAIGFVKSKNKYSFLHDFSLDDSLIKLVSFTQSSSKLPSRLIELINSSLDGRLKLQLVHKNLDNPVNSLNKMINRLASSFIISSMIIGSALILNSNTGPKIYGMSFIGITGFIIAALFGFWLLISIMRSGKL</sequence>
<comment type="similarity">
    <text evidence="1">Belongs to the protein kinase superfamily. ADCK protein kinase family.</text>
</comment>
<proteinExistence type="inferred from homology"/>
<dbReference type="InterPro" id="IPR050154">
    <property type="entry name" value="UbiB_kinase"/>
</dbReference>
<dbReference type="SUPFAM" id="SSF56112">
    <property type="entry name" value="Protein kinase-like (PK-like)"/>
    <property type="match status" value="1"/>
</dbReference>
<feature type="domain" description="ABC1 atypical kinase-like" evidence="3">
    <location>
        <begin position="74"/>
        <end position="316"/>
    </location>
</feature>
<keyword evidence="2" id="KW-0472">Membrane</keyword>
<gene>
    <name evidence="4" type="ORF">SAMN02745207_04077</name>
</gene>
<dbReference type="PANTHER" id="PTHR10566">
    <property type="entry name" value="CHAPERONE-ACTIVITY OF BC1 COMPLEX CABC1 -RELATED"/>
    <property type="match status" value="1"/>
</dbReference>
<dbReference type="OrthoDB" id="9795390at2"/>
<dbReference type="RefSeq" id="WP_073340875.1">
    <property type="nucleotide sequence ID" value="NZ_FQXM01000044.1"/>
</dbReference>
<dbReference type="PANTHER" id="PTHR10566:SF113">
    <property type="entry name" value="PROTEIN ACTIVITY OF BC1 COMPLEX KINASE 7, CHLOROPLASTIC"/>
    <property type="match status" value="1"/>
</dbReference>
<feature type="transmembrane region" description="Helical" evidence="2">
    <location>
        <begin position="502"/>
        <end position="525"/>
    </location>
</feature>
<dbReference type="InterPro" id="IPR004147">
    <property type="entry name" value="ABC1_dom"/>
</dbReference>
<dbReference type="Pfam" id="PF03109">
    <property type="entry name" value="ABC1"/>
    <property type="match status" value="1"/>
</dbReference>
<protein>
    <submittedName>
        <fullName evidence="4">Ubiquinone biosynthesis protein</fullName>
    </submittedName>
</protein>
<keyword evidence="5" id="KW-1185">Reference proteome</keyword>
<dbReference type="InterPro" id="IPR011009">
    <property type="entry name" value="Kinase-like_dom_sf"/>
</dbReference>
<organism evidence="4 5">
    <name type="scientific">Clostridium grantii DSM 8605</name>
    <dbReference type="NCBI Taxonomy" id="1121316"/>
    <lineage>
        <taxon>Bacteria</taxon>
        <taxon>Bacillati</taxon>
        <taxon>Bacillota</taxon>
        <taxon>Clostridia</taxon>
        <taxon>Eubacteriales</taxon>
        <taxon>Clostridiaceae</taxon>
        <taxon>Clostridium</taxon>
    </lineage>
</organism>
<keyword evidence="2" id="KW-0812">Transmembrane</keyword>
<feature type="transmembrane region" description="Helical" evidence="2">
    <location>
        <begin position="477"/>
        <end position="496"/>
    </location>
</feature>
<dbReference type="CDD" id="cd05121">
    <property type="entry name" value="ABC1_ADCK3-like"/>
    <property type="match status" value="1"/>
</dbReference>
<evidence type="ECO:0000313" key="5">
    <source>
        <dbReference type="Proteomes" id="UP000184447"/>
    </source>
</evidence>
<evidence type="ECO:0000259" key="3">
    <source>
        <dbReference type="Pfam" id="PF03109"/>
    </source>
</evidence>
<dbReference type="STRING" id="1121316.SAMN02745207_04077"/>
<keyword evidence="2" id="KW-1133">Transmembrane helix</keyword>
<dbReference type="AlphaFoldDB" id="A0A1M5Y0R2"/>
<reference evidence="4 5" key="1">
    <citation type="submission" date="2016-11" db="EMBL/GenBank/DDBJ databases">
        <authorList>
            <person name="Jaros S."/>
            <person name="Januszkiewicz K."/>
            <person name="Wedrychowicz H."/>
        </authorList>
    </citation>
    <scope>NUCLEOTIDE SEQUENCE [LARGE SCALE GENOMIC DNA]</scope>
    <source>
        <strain evidence="4 5">DSM 8605</strain>
    </source>
</reference>
<evidence type="ECO:0000256" key="1">
    <source>
        <dbReference type="ARBA" id="ARBA00009670"/>
    </source>
</evidence>
<keyword evidence="4" id="KW-0830">Ubiquinone</keyword>
<evidence type="ECO:0000256" key="2">
    <source>
        <dbReference type="SAM" id="Phobius"/>
    </source>
</evidence>
<dbReference type="EMBL" id="FQXM01000044">
    <property type="protein sequence ID" value="SHI05388.1"/>
    <property type="molecule type" value="Genomic_DNA"/>
</dbReference>
<accession>A0A1M5Y0R2</accession>
<dbReference type="Proteomes" id="UP000184447">
    <property type="component" value="Unassembled WGS sequence"/>
</dbReference>